<evidence type="ECO:0000313" key="8">
    <source>
        <dbReference type="Proteomes" id="UP000198960"/>
    </source>
</evidence>
<organism evidence="7 8">
    <name type="scientific">Trujillonella endophytica</name>
    <dbReference type="NCBI Taxonomy" id="673521"/>
    <lineage>
        <taxon>Bacteria</taxon>
        <taxon>Bacillati</taxon>
        <taxon>Actinomycetota</taxon>
        <taxon>Actinomycetes</taxon>
        <taxon>Geodermatophilales</taxon>
        <taxon>Geodermatophilaceae</taxon>
        <taxon>Trujillonella</taxon>
    </lineage>
</organism>
<feature type="transmembrane region" description="Helical" evidence="6">
    <location>
        <begin position="215"/>
        <end position="236"/>
    </location>
</feature>
<evidence type="ECO:0000313" key="7">
    <source>
        <dbReference type="EMBL" id="SEO55776.1"/>
    </source>
</evidence>
<feature type="transmembrane region" description="Helical" evidence="6">
    <location>
        <begin position="70"/>
        <end position="88"/>
    </location>
</feature>
<evidence type="ECO:0000256" key="6">
    <source>
        <dbReference type="SAM" id="Phobius"/>
    </source>
</evidence>
<feature type="transmembrane region" description="Helical" evidence="6">
    <location>
        <begin position="12"/>
        <end position="34"/>
    </location>
</feature>
<keyword evidence="5 6" id="KW-0472">Membrane</keyword>
<keyword evidence="4 6" id="KW-1133">Transmembrane helix</keyword>
<keyword evidence="8" id="KW-1185">Reference proteome</keyword>
<dbReference type="Proteomes" id="UP000198960">
    <property type="component" value="Unassembled WGS sequence"/>
</dbReference>
<dbReference type="Pfam" id="PF03631">
    <property type="entry name" value="Virul_fac_BrkB"/>
    <property type="match status" value="1"/>
</dbReference>
<keyword evidence="3 6" id="KW-0812">Transmembrane</keyword>
<keyword evidence="2" id="KW-1003">Cell membrane</keyword>
<dbReference type="EMBL" id="FOEE01000002">
    <property type="protein sequence ID" value="SEO55776.1"/>
    <property type="molecule type" value="Genomic_DNA"/>
</dbReference>
<feature type="transmembrane region" description="Helical" evidence="6">
    <location>
        <begin position="109"/>
        <end position="130"/>
    </location>
</feature>
<evidence type="ECO:0000256" key="2">
    <source>
        <dbReference type="ARBA" id="ARBA00022475"/>
    </source>
</evidence>
<accession>A0A1H8QP16</accession>
<comment type="subcellular location">
    <subcellularLocation>
        <location evidence="1">Cell membrane</location>
        <topology evidence="1">Multi-pass membrane protein</topology>
    </subcellularLocation>
</comment>
<dbReference type="GO" id="GO:0005886">
    <property type="term" value="C:plasma membrane"/>
    <property type="evidence" value="ECO:0007669"/>
    <property type="project" value="UniProtKB-SubCell"/>
</dbReference>
<dbReference type="AlphaFoldDB" id="A0A1H8QP16"/>
<evidence type="ECO:0000256" key="1">
    <source>
        <dbReference type="ARBA" id="ARBA00004651"/>
    </source>
</evidence>
<reference evidence="8" key="1">
    <citation type="submission" date="2016-10" db="EMBL/GenBank/DDBJ databases">
        <authorList>
            <person name="Varghese N."/>
            <person name="Submissions S."/>
        </authorList>
    </citation>
    <scope>NUCLEOTIDE SEQUENCE [LARGE SCALE GENOMIC DNA]</scope>
    <source>
        <strain evidence="8">DSM 45413</strain>
    </source>
</reference>
<protein>
    <submittedName>
        <fullName evidence="7">Membrane protein</fullName>
    </submittedName>
</protein>
<feature type="transmembrane region" description="Helical" evidence="6">
    <location>
        <begin position="142"/>
        <end position="164"/>
    </location>
</feature>
<dbReference type="RefSeq" id="WP_170860944.1">
    <property type="nucleotide sequence ID" value="NZ_FOEE01000002.1"/>
</dbReference>
<name>A0A1H8QP16_9ACTN</name>
<gene>
    <name evidence="7" type="ORF">SAMN05660991_00708</name>
</gene>
<evidence type="ECO:0000256" key="3">
    <source>
        <dbReference type="ARBA" id="ARBA00022692"/>
    </source>
</evidence>
<evidence type="ECO:0000256" key="4">
    <source>
        <dbReference type="ARBA" id="ARBA00022989"/>
    </source>
</evidence>
<dbReference type="InterPro" id="IPR017039">
    <property type="entry name" value="Virul_fac_BrkB"/>
</dbReference>
<evidence type="ECO:0000256" key="5">
    <source>
        <dbReference type="ARBA" id="ARBA00023136"/>
    </source>
</evidence>
<proteinExistence type="predicted"/>
<feature type="transmembrane region" description="Helical" evidence="6">
    <location>
        <begin position="176"/>
        <end position="195"/>
    </location>
</feature>
<dbReference type="STRING" id="673521.SAMN05660991_00708"/>
<sequence length="275" mass="29372">MTFLALRGIDRALAIASQAFTALVPLVLLVAALAPVDQGDVVADALVGRFRLTGDTAAAMRQLFANTGDGATGTLSVLLLVLSGISLTRRMQHMYEQAWRFEPRPGLAHTAHAGAGLAALLLGIALLYLARDVVEPLPYPDVLVVVVSGLAGFLVWTTVPWLLLDRRIEWRRLVPMGVLTAACSCLYGVATTVYMPDLLESYSRRYGLFGVTLALVGWLLAMAVIIVAATVVAAELDRAPEPWARRLRAPWAPGPRVGEADLADPAGPGALMRRG</sequence>